<keyword evidence="2" id="KW-0812">Transmembrane</keyword>
<dbReference type="InterPro" id="IPR013103">
    <property type="entry name" value="RVT_2"/>
</dbReference>
<dbReference type="CDD" id="cd09272">
    <property type="entry name" value="RNase_HI_RT_Ty1"/>
    <property type="match status" value="1"/>
</dbReference>
<dbReference type="PANTHER" id="PTHR11439:SF498">
    <property type="entry name" value="DNAK FAMILY PROTEIN"/>
    <property type="match status" value="1"/>
</dbReference>
<dbReference type="AlphaFoldDB" id="A0AAV3RXI8"/>
<comment type="caution">
    <text evidence="2">The sequence shown here is derived from an EMBL/GenBank/DDBJ whole genome shotgun (WGS) entry which is preliminary data.</text>
</comment>
<dbReference type="SUPFAM" id="SSF56672">
    <property type="entry name" value="DNA/RNA polymerases"/>
    <property type="match status" value="1"/>
</dbReference>
<keyword evidence="2" id="KW-0675">Receptor</keyword>
<reference evidence="2 3" key="1">
    <citation type="submission" date="2024-01" db="EMBL/GenBank/DDBJ databases">
        <title>The complete chloroplast genome sequence of Lithospermum erythrorhizon: insights into the phylogenetic relationship among Boraginaceae species and the maternal lineages of purple gromwells.</title>
        <authorList>
            <person name="Okada T."/>
            <person name="Watanabe K."/>
        </authorList>
    </citation>
    <scope>NUCLEOTIDE SEQUENCE [LARGE SCALE GENOMIC DNA]</scope>
</reference>
<proteinExistence type="predicted"/>
<dbReference type="Pfam" id="PF07727">
    <property type="entry name" value="RVT_2"/>
    <property type="match status" value="1"/>
</dbReference>
<evidence type="ECO:0000313" key="2">
    <source>
        <dbReference type="EMBL" id="GAA0185355.1"/>
    </source>
</evidence>
<accession>A0AAV3RXI8</accession>
<dbReference type="PANTHER" id="PTHR11439">
    <property type="entry name" value="GAG-POL-RELATED RETROTRANSPOSON"/>
    <property type="match status" value="1"/>
</dbReference>
<organism evidence="2 3">
    <name type="scientific">Lithospermum erythrorhizon</name>
    <name type="common">Purple gromwell</name>
    <name type="synonym">Lithospermum officinale var. erythrorhizon</name>
    <dbReference type="NCBI Taxonomy" id="34254"/>
    <lineage>
        <taxon>Eukaryota</taxon>
        <taxon>Viridiplantae</taxon>
        <taxon>Streptophyta</taxon>
        <taxon>Embryophyta</taxon>
        <taxon>Tracheophyta</taxon>
        <taxon>Spermatophyta</taxon>
        <taxon>Magnoliopsida</taxon>
        <taxon>eudicotyledons</taxon>
        <taxon>Gunneridae</taxon>
        <taxon>Pentapetalae</taxon>
        <taxon>asterids</taxon>
        <taxon>lamiids</taxon>
        <taxon>Boraginales</taxon>
        <taxon>Boraginaceae</taxon>
        <taxon>Boraginoideae</taxon>
        <taxon>Lithospermeae</taxon>
        <taxon>Lithospermum</taxon>
    </lineage>
</organism>
<evidence type="ECO:0000313" key="3">
    <source>
        <dbReference type="Proteomes" id="UP001454036"/>
    </source>
</evidence>
<dbReference type="Proteomes" id="UP001454036">
    <property type="component" value="Unassembled WGS sequence"/>
</dbReference>
<gene>
    <name evidence="2" type="ORF">LIER_32643</name>
</gene>
<keyword evidence="2" id="KW-0472">Membrane</keyword>
<sequence>MQLKKSLYGLKQASRQWFAMFHEALLSLGFIQSRNDYSLFLRHSDTCTVLLAVYVDDVIITGSDSAAIKALKSYLHTTFSIKDLGQLNYFLGFPISIANGQLFLNQSKYDNELVNESGILQGGSSFKAPPIPLPMNLKLSPEEGKLLQQPDYYRSSTQLCLQAFNDSNWAACPTTRRSVTGFIVTFGGSPISWKSKKQSTVSRSSTEAEYRAMAQAAVELT</sequence>
<name>A0AAV3RXI8_LITER</name>
<evidence type="ECO:0000259" key="1">
    <source>
        <dbReference type="Pfam" id="PF07727"/>
    </source>
</evidence>
<dbReference type="EMBL" id="BAABME010012642">
    <property type="protein sequence ID" value="GAA0185355.1"/>
    <property type="molecule type" value="Genomic_DNA"/>
</dbReference>
<feature type="domain" description="Reverse transcriptase Ty1/copia-type" evidence="1">
    <location>
        <begin position="2"/>
        <end position="119"/>
    </location>
</feature>
<keyword evidence="3" id="KW-1185">Reference proteome</keyword>
<protein>
    <submittedName>
        <fullName evidence="2">Transmembrane signal receptor</fullName>
    </submittedName>
</protein>
<dbReference type="InterPro" id="IPR043502">
    <property type="entry name" value="DNA/RNA_pol_sf"/>
</dbReference>